<dbReference type="InterPro" id="IPR001753">
    <property type="entry name" value="Enoyl-CoA_hydra/iso"/>
</dbReference>
<evidence type="ECO:0000256" key="3">
    <source>
        <dbReference type="RuleBase" id="RU003707"/>
    </source>
</evidence>
<dbReference type="Gene3D" id="1.10.12.10">
    <property type="entry name" value="Lyase 2-enoyl-coa Hydratase, Chain A, domain 2"/>
    <property type="match status" value="1"/>
</dbReference>
<evidence type="ECO:0000256" key="2">
    <source>
        <dbReference type="ARBA" id="ARBA00023239"/>
    </source>
</evidence>
<dbReference type="Pfam" id="PF00378">
    <property type="entry name" value="ECH_1"/>
    <property type="match status" value="1"/>
</dbReference>
<comment type="similarity">
    <text evidence="1 3">Belongs to the enoyl-CoA hydratase/isomerase family.</text>
</comment>
<proteinExistence type="inferred from homology"/>
<dbReference type="EMBL" id="VYGV01000006">
    <property type="protein sequence ID" value="NWF45045.1"/>
    <property type="molecule type" value="Genomic_DNA"/>
</dbReference>
<keyword evidence="2" id="KW-0456">Lyase</keyword>
<name>A0A7Y8KW42_9BURK</name>
<keyword evidence="5" id="KW-1185">Reference proteome</keyword>
<dbReference type="SUPFAM" id="SSF52096">
    <property type="entry name" value="ClpP/crotonase"/>
    <property type="match status" value="1"/>
</dbReference>
<protein>
    <submittedName>
        <fullName evidence="4">Enoyl-CoA hydratase</fullName>
    </submittedName>
</protein>
<evidence type="ECO:0000313" key="5">
    <source>
        <dbReference type="Proteomes" id="UP000545507"/>
    </source>
</evidence>
<dbReference type="InterPro" id="IPR029045">
    <property type="entry name" value="ClpP/crotonase-like_dom_sf"/>
</dbReference>
<dbReference type="PANTHER" id="PTHR11941:SF54">
    <property type="entry name" value="ENOYL-COA HYDRATASE, MITOCHONDRIAL"/>
    <property type="match status" value="1"/>
</dbReference>
<dbReference type="InterPro" id="IPR018376">
    <property type="entry name" value="Enoyl-CoA_hyd/isom_CS"/>
</dbReference>
<evidence type="ECO:0000313" key="4">
    <source>
        <dbReference type="EMBL" id="NWF45045.1"/>
    </source>
</evidence>
<accession>A0A7Y8KW42</accession>
<comment type="caution">
    <text evidence="4">The sequence shown here is derived from an EMBL/GenBank/DDBJ whole genome shotgun (WGS) entry which is preliminary data.</text>
</comment>
<evidence type="ECO:0000256" key="1">
    <source>
        <dbReference type="ARBA" id="ARBA00005254"/>
    </source>
</evidence>
<gene>
    <name evidence="4" type="ORF">F3K02_07235</name>
</gene>
<dbReference type="InterPro" id="IPR014748">
    <property type="entry name" value="Enoyl-CoA_hydra_C"/>
</dbReference>
<dbReference type="FunFam" id="3.90.226.10:FF:000009">
    <property type="entry name" value="Carnitinyl-CoA dehydratase"/>
    <property type="match status" value="1"/>
</dbReference>
<dbReference type="AlphaFoldDB" id="A0A7Y8KW42"/>
<organism evidence="4 5">
    <name type="scientific">Hydrogenophaga aromaticivorans</name>
    <dbReference type="NCBI Taxonomy" id="2610898"/>
    <lineage>
        <taxon>Bacteria</taxon>
        <taxon>Pseudomonadati</taxon>
        <taxon>Pseudomonadota</taxon>
        <taxon>Betaproteobacteria</taxon>
        <taxon>Burkholderiales</taxon>
        <taxon>Comamonadaceae</taxon>
        <taxon>Hydrogenophaga</taxon>
    </lineage>
</organism>
<sequence>MAQMHHETLLIHPAPGTAPEDGIRCLVLNRPEVMNAMNTQMFVDLRNALHELAFDDGLRVLIITGAGERAFSAGGDLKQRDGMTDGQWRRQHQLAEEVLLAVKDFPQPVIAAVEGHAHGGGCELALMCDYIVASRAAVFSLPELRRGIMPGGGGIQNLVRAVGARRAKKLLFTARRFSAEEAAEWGMVTDLAEPGTALAAAVADARDIVLAAPMTTHYAKLAASRGGEIDFHSGYMLDIAAYNVLVSSADRLEGVKAFNEKRPPRWSGL</sequence>
<dbReference type="GO" id="GO:0006635">
    <property type="term" value="P:fatty acid beta-oxidation"/>
    <property type="evidence" value="ECO:0007669"/>
    <property type="project" value="TreeGrafter"/>
</dbReference>
<dbReference type="Proteomes" id="UP000545507">
    <property type="component" value="Unassembled WGS sequence"/>
</dbReference>
<dbReference type="GO" id="GO:0016829">
    <property type="term" value="F:lyase activity"/>
    <property type="evidence" value="ECO:0007669"/>
    <property type="project" value="UniProtKB-KW"/>
</dbReference>
<dbReference type="PANTHER" id="PTHR11941">
    <property type="entry name" value="ENOYL-COA HYDRATASE-RELATED"/>
    <property type="match status" value="1"/>
</dbReference>
<dbReference type="Gene3D" id="3.90.226.10">
    <property type="entry name" value="2-enoyl-CoA Hydratase, Chain A, domain 1"/>
    <property type="match status" value="1"/>
</dbReference>
<reference evidence="4 5" key="1">
    <citation type="submission" date="2019-09" db="EMBL/GenBank/DDBJ databases">
        <title>Hydrogenophaga aromatica sp. nov., isolated from a para-xylene-degrading enrichment culture.</title>
        <authorList>
            <person name="Tancsics A."/>
            <person name="Banerjee S."/>
        </authorList>
    </citation>
    <scope>NUCLEOTIDE SEQUENCE [LARGE SCALE GENOMIC DNA]</scope>
    <source>
        <strain evidence="4 5">D2P1</strain>
    </source>
</reference>
<dbReference type="CDD" id="cd06558">
    <property type="entry name" value="crotonase-like"/>
    <property type="match status" value="1"/>
</dbReference>
<dbReference type="PROSITE" id="PS00166">
    <property type="entry name" value="ENOYL_COA_HYDRATASE"/>
    <property type="match status" value="1"/>
</dbReference>